<sequence>MVQNVKDSFLDLERHRQMLEENIEKLQKSLRHWQTWEAEYEGLKEEILAADPTPNRQQLVALAREYDGQLVNKKEIEEILGAETRDAAQVVNLLDRRIDYVEKNVRTVQRQIETAENKLAAATIISTPDVRNEEGLPLTEIVEELDEEGNVISSHTSTPGSAKPQLLEVLRKAGVKDLPSLSTAPDSSSQPAIDNMVEKPAEKAIEKPAEKAFAKPAEKAIEKTVDAPEAAVNPAKKGVKFTEDTKDGPEPEMSRNAKRLEEIMNIAKQSEEKPSEPPIIPTNESPEDAALRREMLQYGLSEVGAVVAELNLEDGSDWSDEDYSDEESSTDDEDQYGRSTRRVVDDDLRQRMIELEERLGVRMMENIGKKASDYDLVREGIGRVTINRKDDGSAQKDSQVAPVQDGQNANDDSPSATTSTKKSVRFSEDLDISPAPKPPAAAPTPTPKKVQSAPIGDIVERTAPVESSAPVPKKKTSRFKSDRASAPTVSNGPLALPKATPSGPSLPLFPAKPSKPKPFSQPIKFAPVGEQPRTVPTGPEGMTLAPTIVERDVPLDTSVPEPDELDPQLLHQEVATEYHRMRNRMIQRQGGFMKEDESEVVPFSEEEGGPKKMSRFKAARLARS</sequence>
<dbReference type="GeneID" id="36574921"/>
<feature type="compositionally biased region" description="Acidic residues" evidence="2">
    <location>
        <begin position="596"/>
        <end position="607"/>
    </location>
</feature>
<organism evidence="4 5">
    <name type="scientific">Amorphotheca resinae ATCC 22711</name>
    <dbReference type="NCBI Taxonomy" id="857342"/>
    <lineage>
        <taxon>Eukaryota</taxon>
        <taxon>Fungi</taxon>
        <taxon>Dikarya</taxon>
        <taxon>Ascomycota</taxon>
        <taxon>Pezizomycotina</taxon>
        <taxon>Leotiomycetes</taxon>
        <taxon>Helotiales</taxon>
        <taxon>Amorphothecaceae</taxon>
        <taxon>Amorphotheca</taxon>
    </lineage>
</organism>
<dbReference type="SUPFAM" id="SSF46579">
    <property type="entry name" value="Prefoldin"/>
    <property type="match status" value="1"/>
</dbReference>
<proteinExistence type="predicted"/>
<feature type="coiled-coil region" evidence="1">
    <location>
        <begin position="98"/>
        <end position="125"/>
    </location>
</feature>
<dbReference type="EMBL" id="KZ679013">
    <property type="protein sequence ID" value="PSS15200.1"/>
    <property type="molecule type" value="Genomic_DNA"/>
</dbReference>
<feature type="compositionally biased region" description="Polar residues" evidence="2">
    <location>
        <begin position="405"/>
        <end position="421"/>
    </location>
</feature>
<dbReference type="InterPro" id="IPR039553">
    <property type="entry name" value="Prefoldin-like"/>
</dbReference>
<evidence type="ECO:0000256" key="1">
    <source>
        <dbReference type="SAM" id="Coils"/>
    </source>
</evidence>
<dbReference type="InterPro" id="IPR024325">
    <property type="entry name" value="DUF3835"/>
</dbReference>
<evidence type="ECO:0000313" key="4">
    <source>
        <dbReference type="EMBL" id="PSS15200.1"/>
    </source>
</evidence>
<dbReference type="AlphaFoldDB" id="A0A2T3AYS9"/>
<reference evidence="4 5" key="1">
    <citation type="journal article" date="2018" name="New Phytol.">
        <title>Comparative genomics and transcriptomics depict ericoid mycorrhizal fungi as versatile saprotrophs and plant mutualists.</title>
        <authorList>
            <person name="Martino E."/>
            <person name="Morin E."/>
            <person name="Grelet G.A."/>
            <person name="Kuo A."/>
            <person name="Kohler A."/>
            <person name="Daghino S."/>
            <person name="Barry K.W."/>
            <person name="Cichocki N."/>
            <person name="Clum A."/>
            <person name="Dockter R.B."/>
            <person name="Hainaut M."/>
            <person name="Kuo R.C."/>
            <person name="LaButti K."/>
            <person name="Lindahl B.D."/>
            <person name="Lindquist E.A."/>
            <person name="Lipzen A."/>
            <person name="Khouja H.R."/>
            <person name="Magnuson J."/>
            <person name="Murat C."/>
            <person name="Ohm R.A."/>
            <person name="Singer S.W."/>
            <person name="Spatafora J.W."/>
            <person name="Wang M."/>
            <person name="Veneault-Fourrey C."/>
            <person name="Henrissat B."/>
            <person name="Grigoriev I.V."/>
            <person name="Martin F.M."/>
            <person name="Perotto S."/>
        </authorList>
    </citation>
    <scope>NUCLEOTIDE SEQUENCE [LARGE SCALE GENOMIC DNA]</scope>
    <source>
        <strain evidence="4 5">ATCC 22711</strain>
    </source>
</reference>
<dbReference type="GO" id="GO:0000122">
    <property type="term" value="P:negative regulation of transcription by RNA polymerase II"/>
    <property type="evidence" value="ECO:0007669"/>
    <property type="project" value="TreeGrafter"/>
</dbReference>
<dbReference type="GO" id="GO:0003714">
    <property type="term" value="F:transcription corepressor activity"/>
    <property type="evidence" value="ECO:0007669"/>
    <property type="project" value="TreeGrafter"/>
</dbReference>
<dbReference type="InterPro" id="IPR052255">
    <property type="entry name" value="RNA_pol_II_subunit5-mediator"/>
</dbReference>
<dbReference type="InParanoid" id="A0A2T3AYS9"/>
<dbReference type="GO" id="GO:0019212">
    <property type="term" value="F:phosphatase inhibitor activity"/>
    <property type="evidence" value="ECO:0007669"/>
    <property type="project" value="TreeGrafter"/>
</dbReference>
<dbReference type="Pfam" id="PF12927">
    <property type="entry name" value="DUF3835"/>
    <property type="match status" value="1"/>
</dbReference>
<feature type="compositionally biased region" description="Basic and acidic residues" evidence="2">
    <location>
        <begin position="240"/>
        <end position="262"/>
    </location>
</feature>
<feature type="region of interest" description="Disordered" evidence="2">
    <location>
        <begin position="589"/>
        <end position="624"/>
    </location>
</feature>
<feature type="coiled-coil region" evidence="1">
    <location>
        <begin position="2"/>
        <end position="29"/>
    </location>
</feature>
<feature type="region of interest" description="Disordered" evidence="2">
    <location>
        <begin position="224"/>
        <end position="289"/>
    </location>
</feature>
<evidence type="ECO:0000313" key="5">
    <source>
        <dbReference type="Proteomes" id="UP000241818"/>
    </source>
</evidence>
<dbReference type="PANTHER" id="PTHR15111">
    <property type="entry name" value="RNA POLYMERASE II SUBUNIT 5-MEDIATING PROTEIN NNX3"/>
    <property type="match status" value="1"/>
</dbReference>
<feature type="domain" description="DUF3835" evidence="3">
    <location>
        <begin position="544"/>
        <end position="621"/>
    </location>
</feature>
<accession>A0A2T3AYS9</accession>
<feature type="region of interest" description="Disordered" evidence="2">
    <location>
        <begin position="312"/>
        <end position="348"/>
    </location>
</feature>
<dbReference type="PANTHER" id="PTHR15111:SF0">
    <property type="entry name" value="UNCONVENTIONAL PREFOLDIN RPB5 INTERACTOR 1"/>
    <property type="match status" value="1"/>
</dbReference>
<feature type="compositionally biased region" description="Acidic residues" evidence="2">
    <location>
        <begin position="312"/>
        <end position="334"/>
    </location>
</feature>
<protein>
    <recommendedName>
        <fullName evidence="3">DUF3835 domain-containing protein</fullName>
    </recommendedName>
</protein>
<evidence type="ECO:0000256" key="2">
    <source>
        <dbReference type="SAM" id="MobiDB-lite"/>
    </source>
</evidence>
<feature type="compositionally biased region" description="Pro residues" evidence="2">
    <location>
        <begin position="435"/>
        <end position="446"/>
    </location>
</feature>
<name>A0A2T3AYS9_AMORE</name>
<keyword evidence="1" id="KW-0175">Coiled coil</keyword>
<dbReference type="Pfam" id="PF13758">
    <property type="entry name" value="Prefoldin_3"/>
    <property type="match status" value="1"/>
</dbReference>
<dbReference type="OrthoDB" id="21413at2759"/>
<feature type="compositionally biased region" description="Low complexity" evidence="2">
    <location>
        <begin position="505"/>
        <end position="525"/>
    </location>
</feature>
<gene>
    <name evidence="4" type="ORF">M430DRAFT_35925</name>
</gene>
<dbReference type="Proteomes" id="UP000241818">
    <property type="component" value="Unassembled WGS sequence"/>
</dbReference>
<evidence type="ECO:0000259" key="3">
    <source>
        <dbReference type="Pfam" id="PF12927"/>
    </source>
</evidence>
<dbReference type="GO" id="GO:0003682">
    <property type="term" value="F:chromatin binding"/>
    <property type="evidence" value="ECO:0007669"/>
    <property type="project" value="TreeGrafter"/>
</dbReference>
<feature type="compositionally biased region" description="Basic residues" evidence="2">
    <location>
        <begin position="612"/>
        <end position="624"/>
    </location>
</feature>
<keyword evidence="5" id="KW-1185">Reference proteome</keyword>
<feature type="region of interest" description="Disordered" evidence="2">
    <location>
        <begin position="386"/>
        <end position="544"/>
    </location>
</feature>
<dbReference type="RefSeq" id="XP_024719799.1">
    <property type="nucleotide sequence ID" value="XM_024866840.1"/>
</dbReference>